<dbReference type="GO" id="GO:0006629">
    <property type="term" value="P:lipid metabolic process"/>
    <property type="evidence" value="ECO:0007669"/>
    <property type="project" value="UniProtKB-KW"/>
</dbReference>
<dbReference type="SMART" id="SM00563">
    <property type="entry name" value="PlsC"/>
    <property type="match status" value="1"/>
</dbReference>
<feature type="domain" description="Phospholipid/glycerol acyltransferase" evidence="8">
    <location>
        <begin position="83"/>
        <end position="195"/>
    </location>
</feature>
<keyword evidence="3" id="KW-0812">Transmembrane</keyword>
<evidence type="ECO:0000313" key="9">
    <source>
        <dbReference type="EMBL" id="MBE9608913.1"/>
    </source>
</evidence>
<keyword evidence="2" id="KW-0808">Transferase</keyword>
<dbReference type="AlphaFoldDB" id="A0A8J7FGE0"/>
<keyword evidence="4" id="KW-1133">Transmembrane helix</keyword>
<evidence type="ECO:0000256" key="6">
    <source>
        <dbReference type="ARBA" id="ARBA00023136"/>
    </source>
</evidence>
<keyword evidence="5" id="KW-0443">Lipid metabolism</keyword>
<dbReference type="InterPro" id="IPR002123">
    <property type="entry name" value="Plipid/glycerol_acylTrfase"/>
</dbReference>
<name>A0A8J7FGE0_9NEIS</name>
<comment type="subcellular location">
    <subcellularLocation>
        <location evidence="1">Membrane</location>
    </subcellularLocation>
</comment>
<evidence type="ECO:0000259" key="8">
    <source>
        <dbReference type="SMART" id="SM00563"/>
    </source>
</evidence>
<dbReference type="GO" id="GO:0016020">
    <property type="term" value="C:membrane"/>
    <property type="evidence" value="ECO:0007669"/>
    <property type="project" value="UniProtKB-SubCell"/>
</dbReference>
<keyword evidence="7 9" id="KW-0012">Acyltransferase</keyword>
<reference evidence="9 10" key="1">
    <citation type="submission" date="2020-10" db="EMBL/GenBank/DDBJ databases">
        <title>The genome sequence of Chitinilyticum litopenaei 4Y14.</title>
        <authorList>
            <person name="Liu Y."/>
        </authorList>
    </citation>
    <scope>NUCLEOTIDE SEQUENCE [LARGE SCALE GENOMIC DNA]</scope>
    <source>
        <strain evidence="9 10">4Y14</strain>
    </source>
</reference>
<evidence type="ECO:0000256" key="4">
    <source>
        <dbReference type="ARBA" id="ARBA00022989"/>
    </source>
</evidence>
<dbReference type="PANTHER" id="PTHR23063">
    <property type="entry name" value="PHOSPHOLIPID ACYLTRANSFERASE"/>
    <property type="match status" value="1"/>
</dbReference>
<protein>
    <submittedName>
        <fullName evidence="9">1-acyl-sn-glycerol-3-phosphate acyltransferase</fullName>
    </submittedName>
</protein>
<dbReference type="GO" id="GO:0016746">
    <property type="term" value="F:acyltransferase activity"/>
    <property type="evidence" value="ECO:0007669"/>
    <property type="project" value="UniProtKB-KW"/>
</dbReference>
<dbReference type="CDD" id="cd07989">
    <property type="entry name" value="LPLAT_AGPAT-like"/>
    <property type="match status" value="1"/>
</dbReference>
<proteinExistence type="predicted"/>
<dbReference type="SUPFAM" id="SSF69593">
    <property type="entry name" value="Glycerol-3-phosphate (1)-acyltransferase"/>
    <property type="match status" value="1"/>
</dbReference>
<gene>
    <name evidence="9" type="ORF">INR99_06080</name>
</gene>
<evidence type="ECO:0000313" key="10">
    <source>
        <dbReference type="Proteomes" id="UP000604481"/>
    </source>
</evidence>
<dbReference type="PANTHER" id="PTHR23063:SF52">
    <property type="entry name" value="LYSOPHOSPHATIDYLCHOLINE ACYLTRANSFERASE"/>
    <property type="match status" value="1"/>
</dbReference>
<evidence type="ECO:0000256" key="2">
    <source>
        <dbReference type="ARBA" id="ARBA00022679"/>
    </source>
</evidence>
<evidence type="ECO:0000256" key="3">
    <source>
        <dbReference type="ARBA" id="ARBA00022692"/>
    </source>
</evidence>
<dbReference type="EMBL" id="JADFUA010000003">
    <property type="protein sequence ID" value="MBE9608913.1"/>
    <property type="molecule type" value="Genomic_DNA"/>
</dbReference>
<keyword evidence="6" id="KW-0472">Membrane</keyword>
<dbReference type="Pfam" id="PF01553">
    <property type="entry name" value="Acyltransferase"/>
    <property type="match status" value="1"/>
</dbReference>
<dbReference type="Proteomes" id="UP000604481">
    <property type="component" value="Unassembled WGS sequence"/>
</dbReference>
<sequence length="261" mass="29472">MSTLLSTRIMLRPHRGTIALGRLCALMLHLLKGLWLTCTRYPRLERAEQAALLQRWSRQLLATLGIEVRLRGQLPAQMATCGQLIVANHISWLDIFAINSCRPSRFVAKSEIRNWPLIGTLVTRAGTLYIERGRQRATRDTKQILDQHLCSGDCIAFFPEGTTSDGSQLKPFRGGLIQSALDHGVAIQPVLLQYRNQHGLRSMAAAYIDDVSLLSCIWQLAYEPRTIVELEFLAPRSGLPQSRKEITRLIEEEMRQSLQAC</sequence>
<evidence type="ECO:0000256" key="1">
    <source>
        <dbReference type="ARBA" id="ARBA00004370"/>
    </source>
</evidence>
<organism evidence="9 10">
    <name type="scientific">Chitinilyticum piscinae</name>
    <dbReference type="NCBI Taxonomy" id="2866724"/>
    <lineage>
        <taxon>Bacteria</taxon>
        <taxon>Pseudomonadati</taxon>
        <taxon>Pseudomonadota</taxon>
        <taxon>Betaproteobacteria</taxon>
        <taxon>Neisseriales</taxon>
        <taxon>Chitinibacteraceae</taxon>
        <taxon>Chitinilyticum</taxon>
    </lineage>
</organism>
<comment type="caution">
    <text evidence="9">The sequence shown here is derived from an EMBL/GenBank/DDBJ whole genome shotgun (WGS) entry which is preliminary data.</text>
</comment>
<evidence type="ECO:0000256" key="7">
    <source>
        <dbReference type="ARBA" id="ARBA00023315"/>
    </source>
</evidence>
<keyword evidence="10" id="KW-1185">Reference proteome</keyword>
<accession>A0A8J7FGE0</accession>
<evidence type="ECO:0000256" key="5">
    <source>
        <dbReference type="ARBA" id="ARBA00023098"/>
    </source>
</evidence>